<gene>
    <name evidence="1" type="ORF">SAMN05414137_107323</name>
</gene>
<reference evidence="2" key="1">
    <citation type="submission" date="2016-10" db="EMBL/GenBank/DDBJ databases">
        <authorList>
            <person name="Varghese N."/>
        </authorList>
    </citation>
    <scope>NUCLEOTIDE SEQUENCE [LARGE SCALE GENOMIC DNA]</scope>
    <source>
        <strain evidence="2">DSM 45096 / BCRC 16803 / CGMCC 4.1857 / CIP 109030 / JCM 12277 / KCTC 19219 / NBRC 100920 / 33214</strain>
    </source>
</reference>
<organism evidence="1 2">
    <name type="scientific">Streptacidiphilus jiangxiensis</name>
    <dbReference type="NCBI Taxonomy" id="235985"/>
    <lineage>
        <taxon>Bacteria</taxon>
        <taxon>Bacillati</taxon>
        <taxon>Actinomycetota</taxon>
        <taxon>Actinomycetes</taxon>
        <taxon>Kitasatosporales</taxon>
        <taxon>Streptomycetaceae</taxon>
        <taxon>Streptacidiphilus</taxon>
    </lineage>
</organism>
<dbReference type="Proteomes" id="UP000183015">
    <property type="component" value="Unassembled WGS sequence"/>
</dbReference>
<dbReference type="EMBL" id="FOAZ01000007">
    <property type="protein sequence ID" value="SEL33469.1"/>
    <property type="molecule type" value="Genomic_DNA"/>
</dbReference>
<evidence type="ECO:0000313" key="1">
    <source>
        <dbReference type="EMBL" id="SEL33469.1"/>
    </source>
</evidence>
<proteinExistence type="predicted"/>
<dbReference type="STRING" id="235985.SAMN05414137_107323"/>
<dbReference type="AlphaFoldDB" id="A0A1H7PCU7"/>
<sequence length="105" mass="11424">MLGHRLDWASQETWFEDETGQLLAVITNGTRAMVMLMHGDGDPGEHLIDPRGEGRSGGFLLANGQVDTYADRDTVAFGVAGQAVEHLIDHDVWPDDVTVEDDCGT</sequence>
<evidence type="ECO:0000313" key="2">
    <source>
        <dbReference type="Proteomes" id="UP000183015"/>
    </source>
</evidence>
<protein>
    <submittedName>
        <fullName evidence="1">Uncharacterized protein</fullName>
    </submittedName>
</protein>
<keyword evidence="2" id="KW-1185">Reference proteome</keyword>
<name>A0A1H7PCU7_STRJI</name>
<accession>A0A1H7PCU7</accession>